<protein>
    <submittedName>
        <fullName evidence="2">Unnamed protein product</fullName>
    </submittedName>
</protein>
<reference evidence="2" key="1">
    <citation type="submission" date="2023-04" db="EMBL/GenBank/DDBJ databases">
        <title>Phytophthora fragariaefolia NBRC 109709.</title>
        <authorList>
            <person name="Ichikawa N."/>
            <person name="Sato H."/>
            <person name="Tonouchi N."/>
        </authorList>
    </citation>
    <scope>NUCLEOTIDE SEQUENCE</scope>
    <source>
        <strain evidence="2">NBRC 109709</strain>
    </source>
</reference>
<feature type="region of interest" description="Disordered" evidence="1">
    <location>
        <begin position="524"/>
        <end position="543"/>
    </location>
</feature>
<organism evidence="2 3">
    <name type="scientific">Phytophthora fragariaefolia</name>
    <dbReference type="NCBI Taxonomy" id="1490495"/>
    <lineage>
        <taxon>Eukaryota</taxon>
        <taxon>Sar</taxon>
        <taxon>Stramenopiles</taxon>
        <taxon>Oomycota</taxon>
        <taxon>Peronosporomycetes</taxon>
        <taxon>Peronosporales</taxon>
        <taxon>Peronosporaceae</taxon>
        <taxon>Phytophthora</taxon>
    </lineage>
</organism>
<evidence type="ECO:0000313" key="3">
    <source>
        <dbReference type="Proteomes" id="UP001165121"/>
    </source>
</evidence>
<proteinExistence type="predicted"/>
<evidence type="ECO:0000313" key="2">
    <source>
        <dbReference type="EMBL" id="GMF41907.1"/>
    </source>
</evidence>
<comment type="caution">
    <text evidence="2">The sequence shown here is derived from an EMBL/GenBank/DDBJ whole genome shotgun (WGS) entry which is preliminary data.</text>
</comment>
<feature type="compositionally biased region" description="Basic residues" evidence="1">
    <location>
        <begin position="528"/>
        <end position="543"/>
    </location>
</feature>
<dbReference type="AlphaFoldDB" id="A0A9W6XN82"/>
<dbReference type="EMBL" id="BSXT01001387">
    <property type="protein sequence ID" value="GMF41907.1"/>
    <property type="molecule type" value="Genomic_DNA"/>
</dbReference>
<dbReference type="Proteomes" id="UP001165121">
    <property type="component" value="Unassembled WGS sequence"/>
</dbReference>
<keyword evidence="3" id="KW-1185">Reference proteome</keyword>
<sequence>MRSINIVEGSRKGQFNSLLKLRYRLFRADTGVALEEEVEEKPKDSEITGTETPATEEVVKPAAETETAPESEEGGKSKDVSAVHGLSLSEDDCHDYFDNIDEENNDEITFEEFSRSSCRAVPRRTIWYPTILNGIDGGALSSDASIGIKAMVIMDRLAHGCSTIYDTLKEALESSKRKKKALNAFLSSYDEDEIENNNTLRDIKQARSDLITGRFNKLRDHIVHDNGRDIIGRHANDEFLEHNPAWKNALHEYGIAKVGHGPEDAVADGGSVSSKVSSLASRLTKSRSELISTVNQFVTEFGVNMSALVKTAENLALAFGKSVALDEATDMFLHTFERMNEFTNDRNGLYKHLLVLDPANVSSAEIKQRFLVSMTDLGSRAKALDEGGVAKHFAQACMAIVDTINCYSDNIKTVRDTVRANGGSTASMNELSGLSSTQLINITGMNNAIEELKVLLSKIQFFRNIAAFRSNLRQTTTELTEYTKDYVKSVGTAVCEAISKIKREKNESRKSTIRPLDLVSKLIFTTPPRKRTQKKNPRTNSRK</sequence>
<gene>
    <name evidence="2" type="ORF">Pfra01_001346700</name>
</gene>
<feature type="region of interest" description="Disordered" evidence="1">
    <location>
        <begin position="35"/>
        <end position="81"/>
    </location>
</feature>
<evidence type="ECO:0000256" key="1">
    <source>
        <dbReference type="SAM" id="MobiDB-lite"/>
    </source>
</evidence>
<accession>A0A9W6XN82</accession>
<name>A0A9W6XN82_9STRA</name>